<gene>
    <name evidence="1" type="ORF">HPB48_026049</name>
</gene>
<evidence type="ECO:0000313" key="2">
    <source>
        <dbReference type="Proteomes" id="UP000821853"/>
    </source>
</evidence>
<dbReference type="VEuPathDB" id="VectorBase:HLOH_044170"/>
<protein>
    <submittedName>
        <fullName evidence="1">Uncharacterized protein</fullName>
    </submittedName>
</protein>
<accession>A0A9J6HAF6</accession>
<reference evidence="1 2" key="1">
    <citation type="journal article" date="2020" name="Cell">
        <title>Large-Scale Comparative Analyses of Tick Genomes Elucidate Their Genetic Diversity and Vector Capacities.</title>
        <authorList>
            <consortium name="Tick Genome and Microbiome Consortium (TIGMIC)"/>
            <person name="Jia N."/>
            <person name="Wang J."/>
            <person name="Shi W."/>
            <person name="Du L."/>
            <person name="Sun Y."/>
            <person name="Zhan W."/>
            <person name="Jiang J.F."/>
            <person name="Wang Q."/>
            <person name="Zhang B."/>
            <person name="Ji P."/>
            <person name="Bell-Sakyi L."/>
            <person name="Cui X.M."/>
            <person name="Yuan T.T."/>
            <person name="Jiang B.G."/>
            <person name="Yang W.F."/>
            <person name="Lam T.T."/>
            <person name="Chang Q.C."/>
            <person name="Ding S.J."/>
            <person name="Wang X.J."/>
            <person name="Zhu J.G."/>
            <person name="Ruan X.D."/>
            <person name="Zhao L."/>
            <person name="Wei J.T."/>
            <person name="Ye R.Z."/>
            <person name="Que T.C."/>
            <person name="Du C.H."/>
            <person name="Zhou Y.H."/>
            <person name="Cheng J.X."/>
            <person name="Dai P.F."/>
            <person name="Guo W.B."/>
            <person name="Han X.H."/>
            <person name="Huang E.J."/>
            <person name="Li L.F."/>
            <person name="Wei W."/>
            <person name="Gao Y.C."/>
            <person name="Liu J.Z."/>
            <person name="Shao H.Z."/>
            <person name="Wang X."/>
            <person name="Wang C.C."/>
            <person name="Yang T.C."/>
            <person name="Huo Q.B."/>
            <person name="Li W."/>
            <person name="Chen H.Y."/>
            <person name="Chen S.E."/>
            <person name="Zhou L.G."/>
            <person name="Ni X.B."/>
            <person name="Tian J.H."/>
            <person name="Sheng Y."/>
            <person name="Liu T."/>
            <person name="Pan Y.S."/>
            <person name="Xia L.Y."/>
            <person name="Li J."/>
            <person name="Zhao F."/>
            <person name="Cao W.C."/>
        </authorList>
    </citation>
    <scope>NUCLEOTIDE SEQUENCE [LARGE SCALE GENOMIC DNA]</scope>
    <source>
        <strain evidence="1">HaeL-2018</strain>
    </source>
</reference>
<dbReference type="EMBL" id="JABSTR010001512">
    <property type="protein sequence ID" value="KAH9384066.1"/>
    <property type="molecule type" value="Genomic_DNA"/>
</dbReference>
<name>A0A9J6HAF6_HAELO</name>
<dbReference type="OrthoDB" id="6428282at2759"/>
<organism evidence="1 2">
    <name type="scientific">Haemaphysalis longicornis</name>
    <name type="common">Bush tick</name>
    <dbReference type="NCBI Taxonomy" id="44386"/>
    <lineage>
        <taxon>Eukaryota</taxon>
        <taxon>Metazoa</taxon>
        <taxon>Ecdysozoa</taxon>
        <taxon>Arthropoda</taxon>
        <taxon>Chelicerata</taxon>
        <taxon>Arachnida</taxon>
        <taxon>Acari</taxon>
        <taxon>Parasitiformes</taxon>
        <taxon>Ixodida</taxon>
        <taxon>Ixodoidea</taxon>
        <taxon>Ixodidae</taxon>
        <taxon>Haemaphysalinae</taxon>
        <taxon>Haemaphysalis</taxon>
    </lineage>
</organism>
<dbReference type="AlphaFoldDB" id="A0A9J6HAF6"/>
<sequence length="178" mass="19942">MLLRQFAKLFTIRDDSNASLRTESAQATFSPNGNAESFKSFKPDSASCALLCIKYPVKTSIYFYVNLFEDAEHTSLPSSELYVGESVFFDAKLGPKGYEVRFRGSRVARVTMNKLSSSPGLSLHRVRDEGVGDCDTTMSLVNQHSGIAMVNSNYDFIKFGRNKRDRAFFYANNGNKKL</sequence>
<evidence type="ECO:0000313" key="1">
    <source>
        <dbReference type="EMBL" id="KAH9384066.1"/>
    </source>
</evidence>
<dbReference type="Proteomes" id="UP000821853">
    <property type="component" value="Unassembled WGS sequence"/>
</dbReference>
<proteinExistence type="predicted"/>
<comment type="caution">
    <text evidence="1">The sequence shown here is derived from an EMBL/GenBank/DDBJ whole genome shotgun (WGS) entry which is preliminary data.</text>
</comment>
<keyword evidence="2" id="KW-1185">Reference proteome</keyword>